<accession>A0A7V8NT35</accession>
<dbReference type="AlphaFoldDB" id="A0A7V8NT35"/>
<evidence type="ECO:0000256" key="1">
    <source>
        <dbReference type="PROSITE-ProRule" id="PRU00473"/>
    </source>
</evidence>
<feature type="compositionally biased region" description="Basic and acidic residues" evidence="2">
    <location>
        <begin position="32"/>
        <end position="49"/>
    </location>
</feature>
<dbReference type="SUPFAM" id="SSF103088">
    <property type="entry name" value="OmpA-like"/>
    <property type="match status" value="1"/>
</dbReference>
<feature type="chain" id="PRO_5030845293" evidence="3">
    <location>
        <begin position="24"/>
        <end position="870"/>
    </location>
</feature>
<dbReference type="Gene3D" id="2.60.40.10">
    <property type="entry name" value="Immunoglobulins"/>
    <property type="match status" value="1"/>
</dbReference>
<evidence type="ECO:0000259" key="4">
    <source>
        <dbReference type="PROSITE" id="PS51123"/>
    </source>
</evidence>
<dbReference type="InterPro" id="IPR013783">
    <property type="entry name" value="Ig-like_fold"/>
</dbReference>
<proteinExistence type="predicted"/>
<evidence type="ECO:0000256" key="3">
    <source>
        <dbReference type="SAM" id="SignalP"/>
    </source>
</evidence>
<evidence type="ECO:0000313" key="5">
    <source>
        <dbReference type="EMBL" id="MBA0087018.1"/>
    </source>
</evidence>
<keyword evidence="6" id="KW-1185">Reference proteome</keyword>
<feature type="region of interest" description="Disordered" evidence="2">
    <location>
        <begin position="31"/>
        <end position="50"/>
    </location>
</feature>
<comment type="caution">
    <text evidence="5">The sequence shown here is derived from an EMBL/GenBank/DDBJ whole genome shotgun (WGS) entry which is preliminary data.</text>
</comment>
<evidence type="ECO:0000256" key="2">
    <source>
        <dbReference type="SAM" id="MobiDB-lite"/>
    </source>
</evidence>
<keyword evidence="3" id="KW-0732">Signal</keyword>
<dbReference type="Proteomes" id="UP000567293">
    <property type="component" value="Unassembled WGS sequence"/>
</dbReference>
<dbReference type="InterPro" id="IPR050330">
    <property type="entry name" value="Bact_OuterMem_StrucFunc"/>
</dbReference>
<dbReference type="PANTHER" id="PTHR30329:SF19">
    <property type="entry name" value="OUTER MEMBRANE PROTEIN, OMPA FAMILY"/>
    <property type="match status" value="1"/>
</dbReference>
<name>A0A7V8NT35_9BACT</name>
<keyword evidence="1" id="KW-0472">Membrane</keyword>
<organism evidence="5 6">
    <name type="scientific">Candidatus Acidiferrum panamense</name>
    <dbReference type="NCBI Taxonomy" id="2741543"/>
    <lineage>
        <taxon>Bacteria</taxon>
        <taxon>Pseudomonadati</taxon>
        <taxon>Acidobacteriota</taxon>
        <taxon>Terriglobia</taxon>
        <taxon>Candidatus Acidiferrales</taxon>
        <taxon>Candidatus Acidiferrum</taxon>
    </lineage>
</organism>
<feature type="domain" description="OmpA-like" evidence="4">
    <location>
        <begin position="79"/>
        <end position="204"/>
    </location>
</feature>
<dbReference type="InterPro" id="IPR006665">
    <property type="entry name" value="OmpA-like"/>
</dbReference>
<feature type="non-terminal residue" evidence="5">
    <location>
        <position position="870"/>
    </location>
</feature>
<sequence length="870" mass="96111">MCKQRHLLLIAGFLMMTAPAVIGQVNTAKPGEPVERHLSSDQTFREWSHDSNATDATKRIKVCRVQTVCKMRYKEGNTPRTRVRNLVVPLRYEDENVHISDAFTNQVKQALDNLRDKQGVTVRFIGYTDDAPLTGRDQSLYGTPVSLSKARAQRAALAMQEILGLPASAIQSDGRGASHPIASNETAQGRMLNRRIEVEFWYDDPLQGLPDEPQLCPDDVDEKVTKVYDPPWGSIPTIELANGQPIIPPGFAASLHRALTDIADRTNARLRFIGYTKNERLDRRTASVYGDDIGLSAARARRAMDVVTQDPELSGAQSEHEGRGYVQSDDVVNDGFTLGQESFVRVQVVYDEPLPLDNYEGVDITRETQELHPKSPYELNTMHITVDGKPVDDLGRSSSDIQRCTDVALDNANIQVRLDNLESRRRLGVAANPVAVGVSEQGDSLGASVVRFRMYSNYLSFIKRAEIRIFDQQQSLQAAPLKIIAVDDAGFAEWHPRTEILAGPSRDLKYLLRAYDPKGNFDETDARPLRLYREASPGDVATSDASSTQELLAAYGENNIARQQITLGSGTVKVRGSGIPAGHTVWVAGRQIPVDPQGNFAAEEILPNGTHTVEVAVLDDAGNGSLYLRDLEFKRTDLFYVGMADLTVSKNSASGPARLQEGVNTVKPYDSSLDGRLAFYLNGKVSQNWHLTASADTREGPVKDLFSNFLDKSPDSLFRRIDPAYYYPSFGDDGVVEEMAPTLGKFYVKASNGQNYGMWGNFKVGYVDNELAHVDRGLYGANAHYGSELTTSFGEQRITVDGFSAEPGTLPSYEEFLGTGGSLYYLHHQDILTGSERVRIEIRDKVSGILTGVVNLQPNADYDIDYLQGR</sequence>
<dbReference type="Gene3D" id="3.30.1330.60">
    <property type="entry name" value="OmpA-like domain"/>
    <property type="match status" value="1"/>
</dbReference>
<reference evidence="5" key="1">
    <citation type="submission" date="2020-06" db="EMBL/GenBank/DDBJ databases">
        <title>Legume-microbial interactions unlock mineral nutrients during tropical forest succession.</title>
        <authorList>
            <person name="Epihov D.Z."/>
        </authorList>
    </citation>
    <scope>NUCLEOTIDE SEQUENCE [LARGE SCALE GENOMIC DNA]</scope>
    <source>
        <strain evidence="5">Pan2503</strain>
    </source>
</reference>
<feature type="signal peptide" evidence="3">
    <location>
        <begin position="1"/>
        <end position="23"/>
    </location>
</feature>
<dbReference type="Pfam" id="PF00691">
    <property type="entry name" value="OmpA"/>
    <property type="match status" value="1"/>
</dbReference>
<dbReference type="CDD" id="cd07185">
    <property type="entry name" value="OmpA_C-like"/>
    <property type="match status" value="1"/>
</dbReference>
<dbReference type="InterPro" id="IPR036737">
    <property type="entry name" value="OmpA-like_sf"/>
</dbReference>
<gene>
    <name evidence="5" type="ORF">HRJ53_18705</name>
</gene>
<dbReference type="EMBL" id="JACDQQ010001788">
    <property type="protein sequence ID" value="MBA0087018.1"/>
    <property type="molecule type" value="Genomic_DNA"/>
</dbReference>
<dbReference type="PROSITE" id="PS51123">
    <property type="entry name" value="OMPA_2"/>
    <property type="match status" value="1"/>
</dbReference>
<dbReference type="PANTHER" id="PTHR30329">
    <property type="entry name" value="STATOR ELEMENT OF FLAGELLAR MOTOR COMPLEX"/>
    <property type="match status" value="1"/>
</dbReference>
<evidence type="ECO:0000313" key="6">
    <source>
        <dbReference type="Proteomes" id="UP000567293"/>
    </source>
</evidence>
<dbReference type="GO" id="GO:0016020">
    <property type="term" value="C:membrane"/>
    <property type="evidence" value="ECO:0007669"/>
    <property type="project" value="UniProtKB-UniRule"/>
</dbReference>
<protein>
    <submittedName>
        <fullName evidence="5">OmpA family protein</fullName>
    </submittedName>
</protein>